<proteinExistence type="inferred from homology"/>
<reference evidence="8 9" key="1">
    <citation type="submission" date="2014-07" db="EMBL/GenBank/DDBJ databases">
        <title>Tepidicaulis marinum gen. nov., sp. nov., a novel marine bacterium denitrifying nitrate to nitrous oxide strictly under microaerobic conditions.</title>
        <authorList>
            <person name="Takeuchi M."/>
            <person name="Yamagishi T."/>
            <person name="Kamagata Y."/>
            <person name="Oshima K."/>
            <person name="Hattori M."/>
            <person name="Katayama T."/>
            <person name="Hanada S."/>
            <person name="Tamaki H."/>
            <person name="Marumo K."/>
            <person name="Maeda H."/>
            <person name="Nedachi M."/>
            <person name="Iwasaki W."/>
            <person name="Suwa Y."/>
            <person name="Sakata S."/>
        </authorList>
    </citation>
    <scope>NUCLEOTIDE SEQUENCE [LARGE SCALE GENOMIC DNA]</scope>
    <source>
        <strain evidence="8 9">MA2</strain>
    </source>
</reference>
<feature type="domain" description="ABC transporter" evidence="7">
    <location>
        <begin position="2"/>
        <end position="244"/>
    </location>
</feature>
<gene>
    <name evidence="8" type="ORF">M2A_2691</name>
</gene>
<accession>A0A081BDS4</accession>
<sequence>MLEVKDICVSLGRRPVLSDLSLRLAPGEVVAVIGPNGAGKSTLLSVMAGARQADSGTALLDGAPLASVASGDLARKRAVLSQSHALSFDFAVRDVVELGRAPYRGRPEARHDGAAIDASLAFTGAAHLAERRYTTLSGGEKQRVQFARVLAQIWRTAPCFCDGRYLLLDEPTNNLDLAHQHGTLTLARELASQGAGVLAVLHDPNLASLYADRVVLLERGRIQADGSPHDVFRADLIEAVYGMPVSVLPHPSRGCPQIMPA</sequence>
<comment type="function">
    <text evidence="6">Part of the ABC transporter complex HmuTUV involved in hemin import. Responsible for energy coupling to the transport system.</text>
</comment>
<dbReference type="STRING" id="1333998.M2A_2691"/>
<dbReference type="NCBIfam" id="NF010068">
    <property type="entry name" value="PRK13548.1"/>
    <property type="match status" value="1"/>
</dbReference>
<name>A0A081BDS4_9HYPH</name>
<dbReference type="InterPro" id="IPR003593">
    <property type="entry name" value="AAA+_ATPase"/>
</dbReference>
<keyword evidence="4" id="KW-0067">ATP-binding</keyword>
<comment type="similarity">
    <text evidence="1">Belongs to the ABC transporter superfamily.</text>
</comment>
<evidence type="ECO:0000313" key="8">
    <source>
        <dbReference type="EMBL" id="GAK46192.1"/>
    </source>
</evidence>
<dbReference type="InterPro" id="IPR003439">
    <property type="entry name" value="ABC_transporter-like_ATP-bd"/>
</dbReference>
<evidence type="ECO:0000256" key="2">
    <source>
        <dbReference type="ARBA" id="ARBA00022448"/>
    </source>
</evidence>
<dbReference type="eggNOG" id="COG4559">
    <property type="taxonomic scope" value="Bacteria"/>
</dbReference>
<keyword evidence="5" id="KW-1278">Translocase</keyword>
<keyword evidence="3" id="KW-0547">Nucleotide-binding</keyword>
<evidence type="ECO:0000313" key="9">
    <source>
        <dbReference type="Proteomes" id="UP000028702"/>
    </source>
</evidence>
<keyword evidence="9" id="KW-1185">Reference proteome</keyword>
<dbReference type="Pfam" id="PF00005">
    <property type="entry name" value="ABC_tran"/>
    <property type="match status" value="1"/>
</dbReference>
<dbReference type="PROSITE" id="PS50893">
    <property type="entry name" value="ABC_TRANSPORTER_2"/>
    <property type="match status" value="1"/>
</dbReference>
<dbReference type="SMART" id="SM00382">
    <property type="entry name" value="AAA"/>
    <property type="match status" value="1"/>
</dbReference>
<dbReference type="Proteomes" id="UP000028702">
    <property type="component" value="Unassembled WGS sequence"/>
</dbReference>
<protein>
    <submittedName>
        <fullName evidence="8">Iron-chelate-transporting ATPase</fullName>
    </submittedName>
</protein>
<evidence type="ECO:0000256" key="5">
    <source>
        <dbReference type="ARBA" id="ARBA00022967"/>
    </source>
</evidence>
<evidence type="ECO:0000256" key="6">
    <source>
        <dbReference type="ARBA" id="ARBA00037066"/>
    </source>
</evidence>
<evidence type="ECO:0000259" key="7">
    <source>
        <dbReference type="PROSITE" id="PS50893"/>
    </source>
</evidence>
<dbReference type="InterPro" id="IPR027417">
    <property type="entry name" value="P-loop_NTPase"/>
</dbReference>
<dbReference type="PANTHER" id="PTHR42794:SF1">
    <property type="entry name" value="HEMIN IMPORT ATP-BINDING PROTEIN HMUV"/>
    <property type="match status" value="1"/>
</dbReference>
<dbReference type="CDD" id="cd03214">
    <property type="entry name" value="ABC_Iron-Siderophores_B12_Hemin"/>
    <property type="match status" value="1"/>
</dbReference>
<dbReference type="PROSITE" id="PS00211">
    <property type="entry name" value="ABC_TRANSPORTER_1"/>
    <property type="match status" value="1"/>
</dbReference>
<dbReference type="GO" id="GO:0005524">
    <property type="term" value="F:ATP binding"/>
    <property type="evidence" value="ECO:0007669"/>
    <property type="project" value="UniProtKB-KW"/>
</dbReference>
<organism evidence="8 9">
    <name type="scientific">Tepidicaulis marinus</name>
    <dbReference type="NCBI Taxonomy" id="1333998"/>
    <lineage>
        <taxon>Bacteria</taxon>
        <taxon>Pseudomonadati</taxon>
        <taxon>Pseudomonadota</taxon>
        <taxon>Alphaproteobacteria</taxon>
        <taxon>Hyphomicrobiales</taxon>
        <taxon>Parvibaculaceae</taxon>
        <taxon>Tepidicaulis</taxon>
    </lineage>
</organism>
<dbReference type="RefSeq" id="WP_045448531.1">
    <property type="nucleotide sequence ID" value="NZ_BBIO01000016.1"/>
</dbReference>
<evidence type="ECO:0000256" key="3">
    <source>
        <dbReference type="ARBA" id="ARBA00022741"/>
    </source>
</evidence>
<dbReference type="EMBL" id="BBIO01000016">
    <property type="protein sequence ID" value="GAK46192.1"/>
    <property type="molecule type" value="Genomic_DNA"/>
</dbReference>
<dbReference type="AlphaFoldDB" id="A0A081BDS4"/>
<dbReference type="InterPro" id="IPR017871">
    <property type="entry name" value="ABC_transporter-like_CS"/>
</dbReference>
<dbReference type="Gene3D" id="3.40.50.300">
    <property type="entry name" value="P-loop containing nucleotide triphosphate hydrolases"/>
    <property type="match status" value="1"/>
</dbReference>
<keyword evidence="2" id="KW-0813">Transport</keyword>
<dbReference type="SUPFAM" id="SSF52540">
    <property type="entry name" value="P-loop containing nucleoside triphosphate hydrolases"/>
    <property type="match status" value="1"/>
</dbReference>
<evidence type="ECO:0000256" key="1">
    <source>
        <dbReference type="ARBA" id="ARBA00005417"/>
    </source>
</evidence>
<dbReference type="GO" id="GO:0016887">
    <property type="term" value="F:ATP hydrolysis activity"/>
    <property type="evidence" value="ECO:0007669"/>
    <property type="project" value="InterPro"/>
</dbReference>
<comment type="caution">
    <text evidence="8">The sequence shown here is derived from an EMBL/GenBank/DDBJ whole genome shotgun (WGS) entry which is preliminary data.</text>
</comment>
<dbReference type="PANTHER" id="PTHR42794">
    <property type="entry name" value="HEMIN IMPORT ATP-BINDING PROTEIN HMUV"/>
    <property type="match status" value="1"/>
</dbReference>
<evidence type="ECO:0000256" key="4">
    <source>
        <dbReference type="ARBA" id="ARBA00022840"/>
    </source>
</evidence>